<organism evidence="2 3">
    <name type="scientific">Brachionus plicatilis</name>
    <name type="common">Marine rotifer</name>
    <name type="synonym">Brachionus muelleri</name>
    <dbReference type="NCBI Taxonomy" id="10195"/>
    <lineage>
        <taxon>Eukaryota</taxon>
        <taxon>Metazoa</taxon>
        <taxon>Spiralia</taxon>
        <taxon>Gnathifera</taxon>
        <taxon>Rotifera</taxon>
        <taxon>Eurotatoria</taxon>
        <taxon>Monogononta</taxon>
        <taxon>Pseudotrocha</taxon>
        <taxon>Ploima</taxon>
        <taxon>Brachionidae</taxon>
        <taxon>Brachionus</taxon>
    </lineage>
</organism>
<evidence type="ECO:0000313" key="2">
    <source>
        <dbReference type="EMBL" id="RNA39090.1"/>
    </source>
</evidence>
<feature type="domain" description="Fibronectin type-III" evidence="1">
    <location>
        <begin position="78"/>
        <end position="171"/>
    </location>
</feature>
<dbReference type="Proteomes" id="UP000276133">
    <property type="component" value="Unassembled WGS sequence"/>
</dbReference>
<gene>
    <name evidence="2" type="ORF">BpHYR1_016862</name>
</gene>
<evidence type="ECO:0000313" key="3">
    <source>
        <dbReference type="Proteomes" id="UP000276133"/>
    </source>
</evidence>
<evidence type="ECO:0000259" key="1">
    <source>
        <dbReference type="PROSITE" id="PS50853"/>
    </source>
</evidence>
<keyword evidence="3" id="KW-1185">Reference proteome</keyword>
<reference evidence="2 3" key="1">
    <citation type="journal article" date="2018" name="Sci. Rep.">
        <title>Genomic signatures of local adaptation to the degree of environmental predictability in rotifers.</title>
        <authorList>
            <person name="Franch-Gras L."/>
            <person name="Hahn C."/>
            <person name="Garcia-Roger E.M."/>
            <person name="Carmona M.J."/>
            <person name="Serra M."/>
            <person name="Gomez A."/>
        </authorList>
    </citation>
    <scope>NUCLEOTIDE SEQUENCE [LARGE SCALE GENOMIC DNA]</scope>
    <source>
        <strain evidence="2">HYR1</strain>
    </source>
</reference>
<comment type="caution">
    <text evidence="2">The sequence shown here is derived from an EMBL/GenBank/DDBJ whole genome shotgun (WGS) entry which is preliminary data.</text>
</comment>
<sequence length="460" mass="52751">MLKSWSKVRGKMNKIDDWLDIVTIADFKIFTKFEKINNSHNPKAYCGKTLKHPTDEKQVCCIVGSQPSNKLSVTPTAPPDAVQLRLASISTDGVELSWSFPQQYGDAVLSGFQLVKNGRCHGHIIPSDQSSFKVTDIELGETAEFQMISLTNHPVGKYTSIEKHPDYSMDQPQRQELFNPTVNASAVHSDYPACKISSILSVKYTNLVKPVVKIWTEKVTGFSAIVAFQTSKMNENFVEPDYYLVSYWPGTNPSDRNTKTLKTENFCKFYFSTKTFKKKKLTKIGSILQNNFRPFLWPLFWVLNKITELRKSFSELLGITFDENLYFDSYVDFIRSSCIDRVNILKFLAQKSWKLNFNTLVNINKKLIGSIIDYSFFIPILDSKTNLSRLQVLQNISIKCSYNFPQDTSSDLLKLFLIFFYQKYSLNLRAKIFPLCHLIGLCSSKQFEANPTVYYSSRIT</sequence>
<dbReference type="AlphaFoldDB" id="A0A3M7SU11"/>
<proteinExistence type="predicted"/>
<dbReference type="EMBL" id="REGN01000791">
    <property type="protein sequence ID" value="RNA39090.1"/>
    <property type="molecule type" value="Genomic_DNA"/>
</dbReference>
<accession>A0A3M7SU11</accession>
<dbReference type="PROSITE" id="PS50853">
    <property type="entry name" value="FN3"/>
    <property type="match status" value="1"/>
</dbReference>
<protein>
    <recommendedName>
        <fullName evidence="1">Fibronectin type-III domain-containing protein</fullName>
    </recommendedName>
</protein>
<dbReference type="SUPFAM" id="SSF49265">
    <property type="entry name" value="Fibronectin type III"/>
    <property type="match status" value="1"/>
</dbReference>
<name>A0A3M7SU11_BRAPC</name>
<dbReference type="InterPro" id="IPR003961">
    <property type="entry name" value="FN3_dom"/>
</dbReference>
<dbReference type="InterPro" id="IPR036116">
    <property type="entry name" value="FN3_sf"/>
</dbReference>